<dbReference type="PhylomeDB" id="A0A060T7Z0"/>
<feature type="compositionally biased region" description="Basic and acidic residues" evidence="8">
    <location>
        <begin position="219"/>
        <end position="252"/>
    </location>
</feature>
<evidence type="ECO:0000256" key="6">
    <source>
        <dbReference type="ARBA" id="ARBA00023242"/>
    </source>
</evidence>
<dbReference type="GO" id="GO:0071031">
    <property type="term" value="P:nuclear mRNA surveillance of mRNA 3'-end processing"/>
    <property type="evidence" value="ECO:0007669"/>
    <property type="project" value="TreeGrafter"/>
</dbReference>
<evidence type="ECO:0000256" key="4">
    <source>
        <dbReference type="ARBA" id="ARBA00022771"/>
    </source>
</evidence>
<dbReference type="AlphaFoldDB" id="A0A060T7Z0"/>
<gene>
    <name evidence="10" type="ORF">GNLVRS02_ARAD1B23991g</name>
</gene>
<dbReference type="PANTHER" id="PTHR46543:SF1">
    <property type="entry name" value="ZINC FINGER CCHC DOMAIN-CONTAINING PROTEIN 7"/>
    <property type="match status" value="1"/>
</dbReference>
<keyword evidence="4 7" id="KW-0863">Zinc-finger</keyword>
<accession>A0A060T7Z0</accession>
<comment type="subcellular location">
    <subcellularLocation>
        <location evidence="1">Nucleus</location>
    </subcellularLocation>
</comment>
<evidence type="ECO:0000256" key="5">
    <source>
        <dbReference type="ARBA" id="ARBA00022833"/>
    </source>
</evidence>
<evidence type="ECO:0000256" key="1">
    <source>
        <dbReference type="ARBA" id="ARBA00004123"/>
    </source>
</evidence>
<dbReference type="GO" id="GO:0031499">
    <property type="term" value="C:TRAMP complex"/>
    <property type="evidence" value="ECO:0007669"/>
    <property type="project" value="TreeGrafter"/>
</dbReference>
<dbReference type="Gene3D" id="4.10.60.10">
    <property type="entry name" value="Zinc finger, CCHC-type"/>
    <property type="match status" value="2"/>
</dbReference>
<dbReference type="GO" id="GO:0008270">
    <property type="term" value="F:zinc ion binding"/>
    <property type="evidence" value="ECO:0007669"/>
    <property type="project" value="UniProtKB-KW"/>
</dbReference>
<feature type="region of interest" description="Disordered" evidence="8">
    <location>
        <begin position="172"/>
        <end position="264"/>
    </location>
</feature>
<evidence type="ECO:0000256" key="3">
    <source>
        <dbReference type="ARBA" id="ARBA00022737"/>
    </source>
</evidence>
<sequence length="264" mass="30673">MSEDTPTGTEPSENDVLVEIRGEGRYFGTESSEPVCRRCHQRGHIAVQCKTVVCDNCGQHDDHYTKQCPKSQRCTNCGEFGHLRKACKNRRKVIFCSNCHSRIHTEETCPLIWRQYKTAEPSKIVRPPSVSCYNCAEQGHYGDDCPKPRRVILRYREDSAFKGDNLPRQLQKWYDESRRMSSSKRKRDTSGHKMPKRPKSMSDLPSRPRNPPPPLPKGPRSDKKRDRRNKDRRDGDRDRDRKGSNKLVDRIKSGTARVFKRRMS</sequence>
<keyword evidence="2" id="KW-0479">Metal-binding</keyword>
<reference evidence="10" key="1">
    <citation type="submission" date="2014-02" db="EMBL/GenBank/DDBJ databases">
        <authorList>
            <person name="Genoscope - CEA"/>
        </authorList>
    </citation>
    <scope>NUCLEOTIDE SEQUENCE</scope>
    <source>
        <strain evidence="10">LS3</strain>
    </source>
</reference>
<dbReference type="EMBL" id="HG937692">
    <property type="protein sequence ID" value="CDP36919.1"/>
    <property type="molecule type" value="Genomic_DNA"/>
</dbReference>
<organism evidence="10">
    <name type="scientific">Blastobotrys adeninivorans</name>
    <name type="common">Yeast</name>
    <name type="synonym">Arxula adeninivorans</name>
    <dbReference type="NCBI Taxonomy" id="409370"/>
    <lineage>
        <taxon>Eukaryota</taxon>
        <taxon>Fungi</taxon>
        <taxon>Dikarya</taxon>
        <taxon>Ascomycota</taxon>
        <taxon>Saccharomycotina</taxon>
        <taxon>Dipodascomycetes</taxon>
        <taxon>Dipodascales</taxon>
        <taxon>Trichomonascaceae</taxon>
        <taxon>Blastobotrys</taxon>
    </lineage>
</organism>
<dbReference type="InterPro" id="IPR051644">
    <property type="entry name" value="TRAMP_AT-DNA-binding"/>
</dbReference>
<dbReference type="GO" id="GO:0071035">
    <property type="term" value="P:nuclear polyadenylation-dependent rRNA catabolic process"/>
    <property type="evidence" value="ECO:0007669"/>
    <property type="project" value="TreeGrafter"/>
</dbReference>
<feature type="compositionally biased region" description="Basic residues" evidence="8">
    <location>
        <begin position="181"/>
        <end position="199"/>
    </location>
</feature>
<dbReference type="PANTHER" id="PTHR46543">
    <property type="entry name" value="ZINC FINGER CCHC DOMAIN-CONTAINING PROTEIN 7"/>
    <property type="match status" value="1"/>
</dbReference>
<protein>
    <submittedName>
        <fullName evidence="10">ARAD1B23991p</fullName>
    </submittedName>
</protein>
<dbReference type="GO" id="GO:0071038">
    <property type="term" value="P:TRAMP-dependent tRNA surveillance pathway"/>
    <property type="evidence" value="ECO:0007669"/>
    <property type="project" value="TreeGrafter"/>
</dbReference>
<reference evidence="10" key="2">
    <citation type="submission" date="2014-06" db="EMBL/GenBank/DDBJ databases">
        <title>The complete genome of Blastobotrys (Arxula) adeninivorans LS3 - a yeast of biotechnological interest.</title>
        <authorList>
            <person name="Kunze G."/>
            <person name="Gaillardin C."/>
            <person name="Czernicka M."/>
            <person name="Durrens P."/>
            <person name="Martin T."/>
            <person name="Boer E."/>
            <person name="Gabaldon T."/>
            <person name="Cruz J."/>
            <person name="Talla E."/>
            <person name="Marck C."/>
            <person name="Goffeau A."/>
            <person name="Barbe V."/>
            <person name="Baret P."/>
            <person name="Baronian K."/>
            <person name="Beier S."/>
            <person name="Bleykasten C."/>
            <person name="Bode R."/>
            <person name="Casaregola S."/>
            <person name="Despons L."/>
            <person name="Fairhead C."/>
            <person name="Giersberg M."/>
            <person name="Gierski P."/>
            <person name="Hahnel U."/>
            <person name="Hartmann A."/>
            <person name="Jankowska D."/>
            <person name="Jubin C."/>
            <person name="Jung P."/>
            <person name="Lafontaine I."/>
            <person name="Leh-Louis V."/>
            <person name="Lemaire M."/>
            <person name="Marcet-Houben M."/>
            <person name="Mascher M."/>
            <person name="Morel G."/>
            <person name="Richard G.-F."/>
            <person name="Riechen J."/>
            <person name="Sacerdot C."/>
            <person name="Sarkar A."/>
            <person name="Savel G."/>
            <person name="Schacherer J."/>
            <person name="Sherman D."/>
            <person name="Straub M.-L."/>
            <person name="Stein N."/>
            <person name="Thierry A."/>
            <person name="Trautwein-Schult A."/>
            <person name="Westhof E."/>
            <person name="Worch S."/>
            <person name="Dujon B."/>
            <person name="Souciet J.-L."/>
            <person name="Wincker P."/>
            <person name="Scholz U."/>
            <person name="Neuveglise N."/>
        </authorList>
    </citation>
    <scope>NUCLEOTIDE SEQUENCE</scope>
    <source>
        <strain evidence="10">LS3</strain>
    </source>
</reference>
<dbReference type="SUPFAM" id="SSF57756">
    <property type="entry name" value="Retrovirus zinc finger-like domains"/>
    <property type="match status" value="3"/>
</dbReference>
<dbReference type="Pfam" id="PF00098">
    <property type="entry name" value="zf-CCHC"/>
    <property type="match status" value="2"/>
</dbReference>
<evidence type="ECO:0000256" key="7">
    <source>
        <dbReference type="PROSITE-ProRule" id="PRU00047"/>
    </source>
</evidence>
<keyword evidence="3" id="KW-0677">Repeat</keyword>
<dbReference type="GO" id="GO:0071036">
    <property type="term" value="P:nuclear polyadenylation-dependent snoRNA catabolic process"/>
    <property type="evidence" value="ECO:0007669"/>
    <property type="project" value="TreeGrafter"/>
</dbReference>
<proteinExistence type="predicted"/>
<evidence type="ECO:0000259" key="9">
    <source>
        <dbReference type="PROSITE" id="PS50158"/>
    </source>
</evidence>
<keyword evidence="5" id="KW-0862">Zinc</keyword>
<dbReference type="GO" id="GO:0071037">
    <property type="term" value="P:nuclear polyadenylation-dependent snRNA catabolic process"/>
    <property type="evidence" value="ECO:0007669"/>
    <property type="project" value="TreeGrafter"/>
</dbReference>
<evidence type="ECO:0000256" key="2">
    <source>
        <dbReference type="ARBA" id="ARBA00022723"/>
    </source>
</evidence>
<dbReference type="InterPro" id="IPR036875">
    <property type="entry name" value="Znf_CCHC_sf"/>
</dbReference>
<keyword evidence="6" id="KW-0539">Nucleus</keyword>
<dbReference type="PROSITE" id="PS50158">
    <property type="entry name" value="ZF_CCHC"/>
    <property type="match status" value="2"/>
</dbReference>
<dbReference type="InterPro" id="IPR001878">
    <property type="entry name" value="Znf_CCHC"/>
</dbReference>
<dbReference type="GO" id="GO:0003723">
    <property type="term" value="F:RNA binding"/>
    <property type="evidence" value="ECO:0007669"/>
    <property type="project" value="TreeGrafter"/>
</dbReference>
<dbReference type="GO" id="GO:0071039">
    <property type="term" value="P:nuclear polyadenylation-dependent CUT catabolic process"/>
    <property type="evidence" value="ECO:0007669"/>
    <property type="project" value="TreeGrafter"/>
</dbReference>
<feature type="compositionally biased region" description="Pro residues" evidence="8">
    <location>
        <begin position="208"/>
        <end position="217"/>
    </location>
</feature>
<name>A0A060T7Z0_BLAAD</name>
<feature type="domain" description="CCHC-type" evidence="9">
    <location>
        <begin position="73"/>
        <end position="89"/>
    </location>
</feature>
<evidence type="ECO:0000313" key="10">
    <source>
        <dbReference type="EMBL" id="CDP36919.1"/>
    </source>
</evidence>
<dbReference type="SMART" id="SM00343">
    <property type="entry name" value="ZnF_C2HC"/>
    <property type="match status" value="5"/>
</dbReference>
<evidence type="ECO:0000256" key="8">
    <source>
        <dbReference type="SAM" id="MobiDB-lite"/>
    </source>
</evidence>
<feature type="domain" description="CCHC-type" evidence="9">
    <location>
        <begin position="132"/>
        <end position="147"/>
    </location>
</feature>